<keyword evidence="1" id="KW-0732">Signal</keyword>
<protein>
    <recommendedName>
        <fullName evidence="4">Lipoprotein</fullName>
    </recommendedName>
</protein>
<keyword evidence="3" id="KW-1185">Reference proteome</keyword>
<dbReference type="RefSeq" id="WP_090840785.1">
    <property type="nucleotide sequence ID" value="NZ_FORM01000007.1"/>
</dbReference>
<dbReference type="PROSITE" id="PS51257">
    <property type="entry name" value="PROKAR_LIPOPROTEIN"/>
    <property type="match status" value="1"/>
</dbReference>
<dbReference type="Proteomes" id="UP000199559">
    <property type="component" value="Unassembled WGS sequence"/>
</dbReference>
<feature type="signal peptide" evidence="1">
    <location>
        <begin position="1"/>
        <end position="25"/>
    </location>
</feature>
<accession>A0A1I3R1B3</accession>
<dbReference type="AlphaFoldDB" id="A0A1I3R1B3"/>
<proteinExistence type="predicted"/>
<evidence type="ECO:0008006" key="4">
    <source>
        <dbReference type="Google" id="ProtNLM"/>
    </source>
</evidence>
<evidence type="ECO:0000313" key="2">
    <source>
        <dbReference type="EMBL" id="SFJ39925.1"/>
    </source>
</evidence>
<feature type="chain" id="PRO_5011744799" description="Lipoprotein" evidence="1">
    <location>
        <begin position="26"/>
        <end position="185"/>
    </location>
</feature>
<gene>
    <name evidence="2" type="ORF">SAMN05443431_10759</name>
</gene>
<reference evidence="3" key="1">
    <citation type="submission" date="2016-10" db="EMBL/GenBank/DDBJ databases">
        <authorList>
            <person name="Varghese N."/>
            <person name="Submissions S."/>
        </authorList>
    </citation>
    <scope>NUCLEOTIDE SEQUENCE [LARGE SCALE GENOMIC DNA]</scope>
    <source>
        <strain evidence="3">DSM 28881</strain>
    </source>
</reference>
<dbReference type="STRING" id="1144750.SAMN05443431_10759"/>
<name>A0A1I3R1B3_9FLAO</name>
<dbReference type="EMBL" id="FORM01000007">
    <property type="protein sequence ID" value="SFJ39925.1"/>
    <property type="molecule type" value="Genomic_DNA"/>
</dbReference>
<sequence length="185" mass="20900">MKTKVSITVALTLFLSVLISCNSSTKNTTITETSVSTGIQDNTNKYSSKMTKADKKKYYNNNNTVVYEIKYKSDGFKLRTAASDLIWKVKLYDNKVKISDNEENLNPYEIKMTDTYKAKLVKDDVALARTTYDLNAKQQSIASENDAQPEFFETSYSPSLLLTKIPGIALDQKDILIEELKSKGY</sequence>
<evidence type="ECO:0000313" key="3">
    <source>
        <dbReference type="Proteomes" id="UP000199559"/>
    </source>
</evidence>
<organism evidence="2 3">
    <name type="scientific">Olleya namhaensis</name>
    <dbReference type="NCBI Taxonomy" id="1144750"/>
    <lineage>
        <taxon>Bacteria</taxon>
        <taxon>Pseudomonadati</taxon>
        <taxon>Bacteroidota</taxon>
        <taxon>Flavobacteriia</taxon>
        <taxon>Flavobacteriales</taxon>
        <taxon>Flavobacteriaceae</taxon>
    </lineage>
</organism>
<evidence type="ECO:0000256" key="1">
    <source>
        <dbReference type="SAM" id="SignalP"/>
    </source>
</evidence>